<dbReference type="InterPro" id="IPR002818">
    <property type="entry name" value="DJ-1/PfpI"/>
</dbReference>
<evidence type="ECO:0000256" key="1">
    <source>
        <dbReference type="ARBA" id="ARBA00023016"/>
    </source>
</evidence>
<dbReference type="GO" id="GO:0005737">
    <property type="term" value="C:cytoplasm"/>
    <property type="evidence" value="ECO:0007669"/>
    <property type="project" value="TreeGrafter"/>
</dbReference>
<gene>
    <name evidence="5" type="ORF">GRAN_4497</name>
</gene>
<reference evidence="5 6" key="1">
    <citation type="submission" date="2018-11" db="EMBL/GenBank/DDBJ databases">
        <authorList>
            <person name="Mardanov A.V."/>
            <person name="Ravin N.V."/>
            <person name="Dedysh S.N."/>
        </authorList>
    </citation>
    <scope>NUCLEOTIDE SEQUENCE [LARGE SCALE GENOMIC DNA]</scope>
    <source>
        <strain evidence="5 6">AF10</strain>
    </source>
</reference>
<keyword evidence="1" id="KW-0346">Stress response</keyword>
<proteinExistence type="inferred from homology"/>
<name>A0A4Q0SWD5_9BACT</name>
<reference evidence="6" key="2">
    <citation type="submission" date="2019-02" db="EMBL/GenBank/DDBJ databases">
        <title>Granulicella sibirica sp. nov., a psychrotolerant acidobacterium isolated from an organic soil layer in forested tundra, West Siberia.</title>
        <authorList>
            <person name="Oshkin I.Y."/>
            <person name="Kulichevskaya I.S."/>
            <person name="Rijpstra W.I.C."/>
            <person name="Sinninghe Damste J.S."/>
            <person name="Rakitin A.L."/>
            <person name="Ravin N.V."/>
            <person name="Dedysh S.N."/>
        </authorList>
    </citation>
    <scope>NUCLEOTIDE SEQUENCE [LARGE SCALE GENOMIC DNA]</scope>
    <source>
        <strain evidence="6">AF10</strain>
    </source>
</reference>
<evidence type="ECO:0000256" key="3">
    <source>
        <dbReference type="ARBA" id="ARBA00038493"/>
    </source>
</evidence>
<keyword evidence="6" id="KW-1185">Reference proteome</keyword>
<dbReference type="Pfam" id="PF01965">
    <property type="entry name" value="DJ-1_PfpI"/>
    <property type="match status" value="1"/>
</dbReference>
<accession>A0A4Q0SWD5</accession>
<comment type="similarity">
    <text evidence="3">Belongs to the peptidase C56 family. HSP31-like subfamily.</text>
</comment>
<evidence type="ECO:0000313" key="6">
    <source>
        <dbReference type="Proteomes" id="UP000289437"/>
    </source>
</evidence>
<dbReference type="PANTHER" id="PTHR48094">
    <property type="entry name" value="PROTEIN/NUCLEIC ACID DEGLYCASE DJ-1-RELATED"/>
    <property type="match status" value="1"/>
</dbReference>
<sequence>MAFEATGEDMRILAISTSVAQGLWLAELTHPYWHFIERHMEVDIASPKGGKLSILNLSDPYDPNSQEAEDIVSKGFLSDKALVYKMETTIPLAELDLTRYDGVHIAGGGGAAVDLFPSSEMTVVLEHFFSRGKVVGAICHGAISLANTPDRIRGRHVTGFSLEEDQELEKSFGKDFLPNYPQPTLEKAGAIFSCAAPKGLRVVIDGRLITGQSQFSASEYALQFIGLLTGTSPVVVV</sequence>
<dbReference type="CDD" id="cd03141">
    <property type="entry name" value="GATase1_Hsp31_like"/>
    <property type="match status" value="1"/>
</dbReference>
<evidence type="ECO:0000256" key="2">
    <source>
        <dbReference type="ARBA" id="ARBA00023239"/>
    </source>
</evidence>
<feature type="domain" description="DJ-1/PfpI" evidence="4">
    <location>
        <begin position="20"/>
        <end position="225"/>
    </location>
</feature>
<dbReference type="AlphaFoldDB" id="A0A4Q0SWD5"/>
<protein>
    <submittedName>
        <fullName evidence="5">ThiJ/PfpI family protein</fullName>
    </submittedName>
</protein>
<dbReference type="EMBL" id="RDSM01000003">
    <property type="protein sequence ID" value="RXH55393.1"/>
    <property type="molecule type" value="Genomic_DNA"/>
</dbReference>
<dbReference type="Proteomes" id="UP000289437">
    <property type="component" value="Unassembled WGS sequence"/>
</dbReference>
<dbReference type="GO" id="GO:0019172">
    <property type="term" value="F:glyoxalase III activity"/>
    <property type="evidence" value="ECO:0007669"/>
    <property type="project" value="TreeGrafter"/>
</dbReference>
<dbReference type="InterPro" id="IPR029062">
    <property type="entry name" value="Class_I_gatase-like"/>
</dbReference>
<dbReference type="InterPro" id="IPR050325">
    <property type="entry name" value="Prot/Nucl_acid_deglycase"/>
</dbReference>
<comment type="caution">
    <text evidence="5">The sequence shown here is derived from an EMBL/GenBank/DDBJ whole genome shotgun (WGS) entry which is preliminary data.</text>
</comment>
<keyword evidence="2" id="KW-0456">Lyase</keyword>
<dbReference type="SUPFAM" id="SSF52317">
    <property type="entry name" value="Class I glutamine amidotransferase-like"/>
    <property type="match status" value="1"/>
</dbReference>
<dbReference type="Gene3D" id="3.40.50.880">
    <property type="match status" value="1"/>
</dbReference>
<dbReference type="GO" id="GO:0019243">
    <property type="term" value="P:methylglyoxal catabolic process to D-lactate via S-lactoyl-glutathione"/>
    <property type="evidence" value="ECO:0007669"/>
    <property type="project" value="TreeGrafter"/>
</dbReference>
<evidence type="ECO:0000259" key="4">
    <source>
        <dbReference type="Pfam" id="PF01965"/>
    </source>
</evidence>
<evidence type="ECO:0000313" key="5">
    <source>
        <dbReference type="EMBL" id="RXH55393.1"/>
    </source>
</evidence>
<organism evidence="5 6">
    <name type="scientific">Granulicella sibirica</name>
    <dbReference type="NCBI Taxonomy" id="2479048"/>
    <lineage>
        <taxon>Bacteria</taxon>
        <taxon>Pseudomonadati</taxon>
        <taxon>Acidobacteriota</taxon>
        <taxon>Terriglobia</taxon>
        <taxon>Terriglobales</taxon>
        <taxon>Acidobacteriaceae</taxon>
        <taxon>Granulicella</taxon>
    </lineage>
</organism>
<dbReference type="PANTHER" id="PTHR48094:SF11">
    <property type="entry name" value="GLUTATHIONE-INDEPENDENT GLYOXALASE HSP31-RELATED"/>
    <property type="match status" value="1"/>
</dbReference>